<dbReference type="Proteomes" id="UP000015101">
    <property type="component" value="Unassembled WGS sequence"/>
</dbReference>
<gene>
    <name evidence="3" type="primary">20197874</name>
    <name evidence="2" type="ORF">HELRODRAFT_158435</name>
</gene>
<organism evidence="3 4">
    <name type="scientific">Helobdella robusta</name>
    <name type="common">Californian leech</name>
    <dbReference type="NCBI Taxonomy" id="6412"/>
    <lineage>
        <taxon>Eukaryota</taxon>
        <taxon>Metazoa</taxon>
        <taxon>Spiralia</taxon>
        <taxon>Lophotrochozoa</taxon>
        <taxon>Annelida</taxon>
        <taxon>Clitellata</taxon>
        <taxon>Hirudinea</taxon>
        <taxon>Rhynchobdellida</taxon>
        <taxon>Glossiphoniidae</taxon>
        <taxon>Helobdella</taxon>
    </lineage>
</organism>
<evidence type="ECO:0000313" key="4">
    <source>
        <dbReference type="Proteomes" id="UP000015101"/>
    </source>
</evidence>
<accession>T1EMS4</accession>
<evidence type="ECO:0000313" key="2">
    <source>
        <dbReference type="EMBL" id="ESO12030.1"/>
    </source>
</evidence>
<reference evidence="2 4" key="2">
    <citation type="journal article" date="2013" name="Nature">
        <title>Insights into bilaterian evolution from three spiralian genomes.</title>
        <authorList>
            <person name="Simakov O."/>
            <person name="Marletaz F."/>
            <person name="Cho S.J."/>
            <person name="Edsinger-Gonzales E."/>
            <person name="Havlak P."/>
            <person name="Hellsten U."/>
            <person name="Kuo D.H."/>
            <person name="Larsson T."/>
            <person name="Lv J."/>
            <person name="Arendt D."/>
            <person name="Savage R."/>
            <person name="Osoegawa K."/>
            <person name="de Jong P."/>
            <person name="Grimwood J."/>
            <person name="Chapman J.A."/>
            <person name="Shapiro H."/>
            <person name="Aerts A."/>
            <person name="Otillar R.P."/>
            <person name="Terry A.Y."/>
            <person name="Boore J.L."/>
            <person name="Grigoriev I.V."/>
            <person name="Lindberg D.R."/>
            <person name="Seaver E.C."/>
            <person name="Weisblat D.A."/>
            <person name="Putnam N.H."/>
            <person name="Rokhsar D.S."/>
        </authorList>
    </citation>
    <scope>NUCLEOTIDE SEQUENCE</scope>
</reference>
<name>T1EMS4_HELRO</name>
<reference evidence="3" key="3">
    <citation type="submission" date="2015-06" db="UniProtKB">
        <authorList>
            <consortium name="EnsemblMetazoa"/>
        </authorList>
    </citation>
    <scope>IDENTIFICATION</scope>
</reference>
<reference evidence="4" key="1">
    <citation type="submission" date="2012-12" db="EMBL/GenBank/DDBJ databases">
        <authorList>
            <person name="Hellsten U."/>
            <person name="Grimwood J."/>
            <person name="Chapman J.A."/>
            <person name="Shapiro H."/>
            <person name="Aerts A."/>
            <person name="Otillar R.P."/>
            <person name="Terry A.Y."/>
            <person name="Boore J.L."/>
            <person name="Simakov O."/>
            <person name="Marletaz F."/>
            <person name="Cho S.-J."/>
            <person name="Edsinger-Gonzales E."/>
            <person name="Havlak P."/>
            <person name="Kuo D.-H."/>
            <person name="Larsson T."/>
            <person name="Lv J."/>
            <person name="Arendt D."/>
            <person name="Savage R."/>
            <person name="Osoegawa K."/>
            <person name="de Jong P."/>
            <person name="Lindberg D.R."/>
            <person name="Seaver E.C."/>
            <person name="Weisblat D.A."/>
            <person name="Putnam N.H."/>
            <person name="Grigoriev I.V."/>
            <person name="Rokhsar D.S."/>
        </authorList>
    </citation>
    <scope>NUCLEOTIDE SEQUENCE</scope>
</reference>
<dbReference type="RefSeq" id="XP_009008750.1">
    <property type="nucleotide sequence ID" value="XM_009010502.1"/>
</dbReference>
<dbReference type="CTD" id="20197874"/>
<dbReference type="EMBL" id="KB095811">
    <property type="protein sequence ID" value="ESO12030.1"/>
    <property type="molecule type" value="Genomic_DNA"/>
</dbReference>
<dbReference type="AlphaFoldDB" id="T1EMS4"/>
<keyword evidence="4" id="KW-1185">Reference proteome</keyword>
<proteinExistence type="predicted"/>
<dbReference type="KEGG" id="hro:HELRODRAFT_158435"/>
<feature type="chain" id="PRO_5010979896" evidence="1">
    <location>
        <begin position="21"/>
        <end position="164"/>
    </location>
</feature>
<sequence length="164" mass="19102">MLVIYLLLLAAVNFIEEAHSENWHRFDVKDDDEAENQYAFNKPKANGMNEQVLSNVRMDRKDLRSVQPINFRTVDGLADDNGVEISKRLLLRGDLGKRFRELSDANYEENYKFITKRGKLRKDLGKRLILRKDLGKRGIFLEGAKKPPRLRVDLGKRFLRNDLG</sequence>
<evidence type="ECO:0000313" key="3">
    <source>
        <dbReference type="EnsemblMetazoa" id="HelroP158435"/>
    </source>
</evidence>
<dbReference type="HOGENOM" id="CLU_1620818_0_0_1"/>
<dbReference type="EMBL" id="AMQM01000036">
    <property type="status" value="NOT_ANNOTATED_CDS"/>
    <property type="molecule type" value="Genomic_DNA"/>
</dbReference>
<dbReference type="GeneID" id="20197874"/>
<dbReference type="InParanoid" id="T1EMS4"/>
<protein>
    <submittedName>
        <fullName evidence="2 3">Uncharacterized protein</fullName>
    </submittedName>
</protein>
<dbReference type="EnsemblMetazoa" id="HelroT158435">
    <property type="protein sequence ID" value="HelroP158435"/>
    <property type="gene ID" value="HelroG158435"/>
</dbReference>
<feature type="signal peptide" evidence="1">
    <location>
        <begin position="1"/>
        <end position="20"/>
    </location>
</feature>
<keyword evidence="1" id="KW-0732">Signal</keyword>
<evidence type="ECO:0000256" key="1">
    <source>
        <dbReference type="SAM" id="SignalP"/>
    </source>
</evidence>